<accession>A0A0E9SPV4</accession>
<dbReference type="EMBL" id="GBXM01065198">
    <property type="protein sequence ID" value="JAH43379.1"/>
    <property type="molecule type" value="Transcribed_RNA"/>
</dbReference>
<evidence type="ECO:0000313" key="1">
    <source>
        <dbReference type="EMBL" id="JAH43379.1"/>
    </source>
</evidence>
<reference evidence="1" key="1">
    <citation type="submission" date="2014-11" db="EMBL/GenBank/DDBJ databases">
        <authorList>
            <person name="Amaro Gonzalez C."/>
        </authorList>
    </citation>
    <scope>NUCLEOTIDE SEQUENCE</scope>
</reference>
<dbReference type="AlphaFoldDB" id="A0A0E9SPV4"/>
<name>A0A0E9SPV4_ANGAN</name>
<reference evidence="1" key="2">
    <citation type="journal article" date="2015" name="Fish Shellfish Immunol.">
        <title>Early steps in the European eel (Anguilla anguilla)-Vibrio vulnificus interaction in the gills: Role of the RtxA13 toxin.</title>
        <authorList>
            <person name="Callol A."/>
            <person name="Pajuelo D."/>
            <person name="Ebbesson L."/>
            <person name="Teles M."/>
            <person name="MacKenzie S."/>
            <person name="Amaro C."/>
        </authorList>
    </citation>
    <scope>NUCLEOTIDE SEQUENCE</scope>
</reference>
<sequence length="26" mass="3100">MRRTSNTVMCNSIIRHGRTARRRVRA</sequence>
<organism evidence="1">
    <name type="scientific">Anguilla anguilla</name>
    <name type="common">European freshwater eel</name>
    <name type="synonym">Muraena anguilla</name>
    <dbReference type="NCBI Taxonomy" id="7936"/>
    <lineage>
        <taxon>Eukaryota</taxon>
        <taxon>Metazoa</taxon>
        <taxon>Chordata</taxon>
        <taxon>Craniata</taxon>
        <taxon>Vertebrata</taxon>
        <taxon>Euteleostomi</taxon>
        <taxon>Actinopterygii</taxon>
        <taxon>Neopterygii</taxon>
        <taxon>Teleostei</taxon>
        <taxon>Anguilliformes</taxon>
        <taxon>Anguillidae</taxon>
        <taxon>Anguilla</taxon>
    </lineage>
</organism>
<protein>
    <submittedName>
        <fullName evidence="1">Uncharacterized protein</fullName>
    </submittedName>
</protein>
<proteinExistence type="predicted"/>